<protein>
    <submittedName>
        <fullName evidence="2">Uncharacterized protein</fullName>
    </submittedName>
</protein>
<comment type="caution">
    <text evidence="2">The sequence shown here is derived from an EMBL/GenBank/DDBJ whole genome shotgun (WGS) entry which is preliminary data.</text>
</comment>
<feature type="compositionally biased region" description="Basic residues" evidence="1">
    <location>
        <begin position="33"/>
        <end position="42"/>
    </location>
</feature>
<name>A0A953I9F6_SYMTR</name>
<proteinExistence type="predicted"/>
<dbReference type="AlphaFoldDB" id="A0A953I9F6"/>
<gene>
    <name evidence="2" type="ORF">CWE10_11575</name>
</gene>
<feature type="compositionally biased region" description="Low complexity" evidence="1">
    <location>
        <begin position="43"/>
        <end position="64"/>
    </location>
</feature>
<dbReference type="Proteomes" id="UP000732377">
    <property type="component" value="Unassembled WGS sequence"/>
</dbReference>
<organism evidence="2 3">
    <name type="scientific">Symbiobacterium thermophilum</name>
    <dbReference type="NCBI Taxonomy" id="2734"/>
    <lineage>
        <taxon>Bacteria</taxon>
        <taxon>Bacillati</taxon>
        <taxon>Bacillota</taxon>
        <taxon>Clostridia</taxon>
        <taxon>Eubacteriales</taxon>
        <taxon>Symbiobacteriaceae</taxon>
        <taxon>Symbiobacterium</taxon>
    </lineage>
</organism>
<feature type="region of interest" description="Disordered" evidence="1">
    <location>
        <begin position="1"/>
        <end position="64"/>
    </location>
</feature>
<reference evidence="2" key="1">
    <citation type="submission" date="2017-11" db="EMBL/GenBank/DDBJ databases">
        <title>Three new genomes from thermophilic consortium.</title>
        <authorList>
            <person name="Quaggio R."/>
            <person name="Amgarten D."/>
            <person name="Setubal J.C."/>
        </authorList>
    </citation>
    <scope>NUCLEOTIDE SEQUENCE</scope>
    <source>
        <strain evidence="2">ZCTH01-B2</strain>
    </source>
</reference>
<evidence type="ECO:0000256" key="1">
    <source>
        <dbReference type="SAM" id="MobiDB-lite"/>
    </source>
</evidence>
<evidence type="ECO:0000313" key="2">
    <source>
        <dbReference type="EMBL" id="MBY6276828.1"/>
    </source>
</evidence>
<accession>A0A953I9F6</accession>
<dbReference type="EMBL" id="PIUK01000112">
    <property type="protein sequence ID" value="MBY6276828.1"/>
    <property type="molecule type" value="Genomic_DNA"/>
</dbReference>
<sequence length="64" mass="6847">MPSPEPANPHHAWLAGTAPLSPAWNPLVEGGRGKWRGSRRGNARGNQRGNPRGNQRGNGPTMVL</sequence>
<evidence type="ECO:0000313" key="3">
    <source>
        <dbReference type="Proteomes" id="UP000732377"/>
    </source>
</evidence>